<reference evidence="3" key="1">
    <citation type="submission" date="2025-05" db="UniProtKB">
        <authorList>
            <consortium name="RefSeq"/>
        </authorList>
    </citation>
    <scope>NUCLEOTIDE SEQUENCE [LARGE SCALE GENOMIC DNA]</scope>
    <source>
        <strain evidence="3">14028-0561.14</strain>
    </source>
</reference>
<gene>
    <name evidence="4" type="primary">ana</name>
</gene>
<dbReference type="OMA" id="FMEGVQS"/>
<name>A0A6P4IXB3_DROKI</name>
<feature type="chain" id="PRO_5027803581" evidence="2">
    <location>
        <begin position="32"/>
        <end position="463"/>
    </location>
</feature>
<feature type="region of interest" description="Disordered" evidence="1">
    <location>
        <begin position="409"/>
        <end position="463"/>
    </location>
</feature>
<keyword evidence="3" id="KW-1185">Reference proteome</keyword>
<evidence type="ECO:0000256" key="2">
    <source>
        <dbReference type="SAM" id="SignalP"/>
    </source>
</evidence>
<dbReference type="OrthoDB" id="6287506at2759"/>
<evidence type="ECO:0000313" key="4">
    <source>
        <dbReference type="RefSeq" id="XP_017026978.1"/>
    </source>
</evidence>
<protein>
    <submittedName>
        <fullName evidence="4">Protein anachronism isoform X1</fullName>
    </submittedName>
</protein>
<dbReference type="RefSeq" id="XP_017026978.1">
    <property type="nucleotide sequence ID" value="XM_017171489.3"/>
</dbReference>
<feature type="compositionally biased region" description="Basic residues" evidence="1">
    <location>
        <begin position="423"/>
        <end position="463"/>
    </location>
</feature>
<accession>A0A6P4IXB3</accession>
<reference evidence="4" key="2">
    <citation type="submission" date="2025-08" db="UniProtKB">
        <authorList>
            <consortium name="RefSeq"/>
        </authorList>
    </citation>
    <scope>IDENTIFICATION</scope>
    <source>
        <strain evidence="4">14028-0561.14</strain>
        <tissue evidence="4">Whole fly</tissue>
    </source>
</reference>
<sequence length="463" mass="52329">MTNAKCCEKCAGRWILVLVVVLASLSGDSQASPFDPSFFPEGVQSVVVNPFNRTILNRFNLTEEQILSIQNRSNPNMRNDTSTVTNQQHLQRATERLNDIIKRVHKAISNEALPKEKAGFPICTGETTSPAEWQNASNLTLYFAQSVFTPSNDYDRLNSALLRLYKTNPGQNREQFSGQGLVQPVSTEQPASPTPLCAEPVGPQIRVTVSIVHQQKKKLRKKRTCNTVMMSSTSTGWVEIDVKCALAYWEQQNRQDEHRQDQLRQPHPRQQQNAVIGMLVIEVHDDEENPLRPGLYFAPPTCDQAAAAIPWNTYGTESLSTYLAGRTVPRKPRLDLKFNGSNSLKRLCNSPKLPSSRAAVTGIESTTSNSLTIDNQLLDETSETDRSHHEVKVEDDIEAEAAAEADLLSSASNSEQEMEPISNHHRRRTGHHHRHHHHPHELQQHHHHQRHHHKHHIIPHQQE</sequence>
<keyword evidence="2" id="KW-0732">Signal</keyword>
<evidence type="ECO:0000313" key="3">
    <source>
        <dbReference type="Proteomes" id="UP001652661"/>
    </source>
</evidence>
<evidence type="ECO:0000256" key="1">
    <source>
        <dbReference type="SAM" id="MobiDB-lite"/>
    </source>
</evidence>
<organism evidence="3 4">
    <name type="scientific">Drosophila kikkawai</name>
    <name type="common">Fruit fly</name>
    <dbReference type="NCBI Taxonomy" id="30033"/>
    <lineage>
        <taxon>Eukaryota</taxon>
        <taxon>Metazoa</taxon>
        <taxon>Ecdysozoa</taxon>
        <taxon>Arthropoda</taxon>
        <taxon>Hexapoda</taxon>
        <taxon>Insecta</taxon>
        <taxon>Pterygota</taxon>
        <taxon>Neoptera</taxon>
        <taxon>Endopterygota</taxon>
        <taxon>Diptera</taxon>
        <taxon>Brachycera</taxon>
        <taxon>Muscomorpha</taxon>
        <taxon>Ephydroidea</taxon>
        <taxon>Drosophilidae</taxon>
        <taxon>Drosophila</taxon>
        <taxon>Sophophora</taxon>
    </lineage>
</organism>
<proteinExistence type="predicted"/>
<dbReference type="Proteomes" id="UP001652661">
    <property type="component" value="Chromosome 2R"/>
</dbReference>
<feature type="signal peptide" evidence="2">
    <location>
        <begin position="1"/>
        <end position="31"/>
    </location>
</feature>
<dbReference type="AlphaFoldDB" id="A0A6P4IXB3"/>